<feature type="compositionally biased region" description="Acidic residues" evidence="1">
    <location>
        <begin position="89"/>
        <end position="110"/>
    </location>
</feature>
<keyword evidence="3" id="KW-1185">Reference proteome</keyword>
<dbReference type="Proteomes" id="UP000095038">
    <property type="component" value="Unassembled WGS sequence"/>
</dbReference>
<evidence type="ECO:0000313" key="3">
    <source>
        <dbReference type="Proteomes" id="UP000095038"/>
    </source>
</evidence>
<feature type="region of interest" description="Disordered" evidence="1">
    <location>
        <begin position="63"/>
        <end position="110"/>
    </location>
</feature>
<accession>A0A1D2VEJ6</accession>
<name>A0A1D2VEJ6_9ASCO</name>
<dbReference type="EMBL" id="KV454483">
    <property type="protein sequence ID" value="ODV60071.1"/>
    <property type="molecule type" value="Genomic_DNA"/>
</dbReference>
<proteinExistence type="predicted"/>
<reference evidence="3" key="1">
    <citation type="submission" date="2016-05" db="EMBL/GenBank/DDBJ databases">
        <title>Comparative genomics of biotechnologically important yeasts.</title>
        <authorList>
            <consortium name="DOE Joint Genome Institute"/>
            <person name="Riley R."/>
            <person name="Haridas S."/>
            <person name="Wolfe K.H."/>
            <person name="Lopes M.R."/>
            <person name="Hittinger C.T."/>
            <person name="Goker M."/>
            <person name="Salamov A."/>
            <person name="Wisecaver J."/>
            <person name="Long T.M."/>
            <person name="Aerts A.L."/>
            <person name="Barry K."/>
            <person name="Choi C."/>
            <person name="Clum A."/>
            <person name="Coughlan A.Y."/>
            <person name="Deshpande S."/>
            <person name="Douglass A.P."/>
            <person name="Hanson S.J."/>
            <person name="Klenk H.-P."/>
            <person name="Labutti K."/>
            <person name="Lapidus A."/>
            <person name="Lindquist E."/>
            <person name="Lipzen A."/>
            <person name="Meier-Kolthoff J.P."/>
            <person name="Ohm R.A."/>
            <person name="Otillar R.P."/>
            <person name="Pangilinan J."/>
            <person name="Peng Y."/>
            <person name="Rokas A."/>
            <person name="Rosa C.A."/>
            <person name="Scheuner C."/>
            <person name="Sibirny A.A."/>
            <person name="Slot J.C."/>
            <person name="Stielow J.B."/>
            <person name="Sun H."/>
            <person name="Kurtzman C.P."/>
            <person name="Blackwell M."/>
            <person name="Grigoriev I.V."/>
            <person name="Jeffries T.W."/>
        </authorList>
    </citation>
    <scope>NUCLEOTIDE SEQUENCE [LARGE SCALE GENOMIC DNA]</scope>
    <source>
        <strain evidence="3">DSM 1968</strain>
    </source>
</reference>
<feature type="compositionally biased region" description="Basic and acidic residues" evidence="1">
    <location>
        <begin position="63"/>
        <end position="72"/>
    </location>
</feature>
<dbReference type="AlphaFoldDB" id="A0A1D2VEJ6"/>
<evidence type="ECO:0000256" key="1">
    <source>
        <dbReference type="SAM" id="MobiDB-lite"/>
    </source>
</evidence>
<dbReference type="RefSeq" id="XP_020046378.1">
    <property type="nucleotide sequence ID" value="XM_020195000.1"/>
</dbReference>
<dbReference type="InParanoid" id="A0A1D2VEJ6"/>
<organism evidence="2 3">
    <name type="scientific">Ascoidea rubescens DSM 1968</name>
    <dbReference type="NCBI Taxonomy" id="1344418"/>
    <lineage>
        <taxon>Eukaryota</taxon>
        <taxon>Fungi</taxon>
        <taxon>Dikarya</taxon>
        <taxon>Ascomycota</taxon>
        <taxon>Saccharomycotina</taxon>
        <taxon>Saccharomycetes</taxon>
        <taxon>Ascoideaceae</taxon>
        <taxon>Ascoidea</taxon>
    </lineage>
</organism>
<sequence>MFTTTTPLIGDFAKPRIDAKTISDLEGTNFSARSTLLNGYENVSVLLEVAASRSFRIHQKDIGSIDGEKDIADDNDVPSKNSIQTAVDPDPDADENTGAESDENQLVESG</sequence>
<dbReference type="GeneID" id="30968636"/>
<evidence type="ECO:0000313" key="2">
    <source>
        <dbReference type="EMBL" id="ODV60071.1"/>
    </source>
</evidence>
<gene>
    <name evidence="2" type="ORF">ASCRUDRAFT_8845</name>
</gene>
<protein>
    <submittedName>
        <fullName evidence="2">Uncharacterized protein</fullName>
    </submittedName>
</protein>